<evidence type="ECO:0000256" key="5">
    <source>
        <dbReference type="PIRSR" id="PIRSR617867-1"/>
    </source>
</evidence>
<dbReference type="PANTHER" id="PTHR11717">
    <property type="entry name" value="LOW MOLECULAR WEIGHT PROTEIN TYROSINE PHOSPHATASE"/>
    <property type="match status" value="1"/>
</dbReference>
<dbReference type="SUPFAM" id="SSF52788">
    <property type="entry name" value="Phosphotyrosine protein phosphatases I"/>
    <property type="match status" value="1"/>
</dbReference>
<protein>
    <recommendedName>
        <fullName evidence="2">protein-tyrosine-phosphatase</fullName>
        <ecNumber evidence="2">3.1.3.48</ecNumber>
    </recommendedName>
</protein>
<evidence type="ECO:0000313" key="8">
    <source>
        <dbReference type="Proteomes" id="UP000295493"/>
    </source>
</evidence>
<dbReference type="Proteomes" id="UP000295493">
    <property type="component" value="Unassembled WGS sequence"/>
</dbReference>
<dbReference type="CDD" id="cd16343">
    <property type="entry name" value="LMWPTP"/>
    <property type="match status" value="1"/>
</dbReference>
<dbReference type="Gene3D" id="3.40.50.2300">
    <property type="match status" value="1"/>
</dbReference>
<evidence type="ECO:0000256" key="4">
    <source>
        <dbReference type="ARBA" id="ARBA00022912"/>
    </source>
</evidence>
<name>A0A4R6FX91_9SPHN</name>
<evidence type="ECO:0000259" key="6">
    <source>
        <dbReference type="SMART" id="SM00226"/>
    </source>
</evidence>
<reference evidence="7 8" key="1">
    <citation type="submission" date="2019-03" db="EMBL/GenBank/DDBJ databases">
        <title>Genomic Encyclopedia of Type Strains, Phase IV (KMG-IV): sequencing the most valuable type-strain genomes for metagenomic binning, comparative biology and taxonomic classification.</title>
        <authorList>
            <person name="Goeker M."/>
        </authorList>
    </citation>
    <scope>NUCLEOTIDE SEQUENCE [LARGE SCALE GENOMIC DNA]</scope>
    <source>
        <strain evidence="7 8">DSM 25059</strain>
    </source>
</reference>
<feature type="active site" description="Proton donor" evidence="5">
    <location>
        <position position="126"/>
    </location>
</feature>
<sequence length="155" mass="16716">MSETPAILFVCLGNICRSPMAEGALRHRAKVAGLDIVIDSAGTGGWHVGEPPDARAQETALRHGVDISALRGRQVSAADFSRFTHIFALDEDNLEGLSRIAPQHHEAHLGLLLDMVPRLEGRPVADPYYGGPEGFETTWEQVDAAAAALIDRLAR</sequence>
<dbReference type="PANTHER" id="PTHR11717:SF7">
    <property type="entry name" value="LOW MOLECULAR WEIGHT PHOSPHOTYROSINE PROTEIN PHOSPHATASE"/>
    <property type="match status" value="1"/>
</dbReference>
<accession>A0A4R6FX91</accession>
<keyword evidence="3" id="KW-0378">Hydrolase</keyword>
<dbReference type="AlphaFoldDB" id="A0A4R6FX91"/>
<dbReference type="PRINTS" id="PR00719">
    <property type="entry name" value="LMWPTPASE"/>
</dbReference>
<evidence type="ECO:0000313" key="7">
    <source>
        <dbReference type="EMBL" id="TDN86553.1"/>
    </source>
</evidence>
<dbReference type="GO" id="GO:0004725">
    <property type="term" value="F:protein tyrosine phosphatase activity"/>
    <property type="evidence" value="ECO:0007669"/>
    <property type="project" value="UniProtKB-EC"/>
</dbReference>
<proteinExistence type="inferred from homology"/>
<dbReference type="InterPro" id="IPR050438">
    <property type="entry name" value="LMW_PTPase"/>
</dbReference>
<keyword evidence="4" id="KW-0904">Protein phosphatase</keyword>
<dbReference type="InterPro" id="IPR017867">
    <property type="entry name" value="Tyr_phospatase_low_mol_wt"/>
</dbReference>
<evidence type="ECO:0000256" key="3">
    <source>
        <dbReference type="ARBA" id="ARBA00022801"/>
    </source>
</evidence>
<dbReference type="EC" id="3.1.3.48" evidence="2"/>
<evidence type="ECO:0000256" key="1">
    <source>
        <dbReference type="ARBA" id="ARBA00011063"/>
    </source>
</evidence>
<comment type="caution">
    <text evidence="7">The sequence shown here is derived from an EMBL/GenBank/DDBJ whole genome shotgun (WGS) entry which is preliminary data.</text>
</comment>
<gene>
    <name evidence="7" type="ORF">EV664_101124</name>
</gene>
<feature type="active site" description="Nucleophile" evidence="5">
    <location>
        <position position="11"/>
    </location>
</feature>
<dbReference type="EMBL" id="SNWD01000001">
    <property type="protein sequence ID" value="TDN86553.1"/>
    <property type="molecule type" value="Genomic_DNA"/>
</dbReference>
<keyword evidence="8" id="KW-1185">Reference proteome</keyword>
<dbReference type="RefSeq" id="WP_133493767.1">
    <property type="nucleotide sequence ID" value="NZ_BMLU01000001.1"/>
</dbReference>
<dbReference type="InterPro" id="IPR036196">
    <property type="entry name" value="Ptyr_pPase_sf"/>
</dbReference>
<feature type="domain" description="Phosphotyrosine protein phosphatase I" evidence="6">
    <location>
        <begin position="5"/>
        <end position="152"/>
    </location>
</feature>
<evidence type="ECO:0000256" key="2">
    <source>
        <dbReference type="ARBA" id="ARBA00013064"/>
    </source>
</evidence>
<comment type="similarity">
    <text evidence="1">Belongs to the low molecular weight phosphotyrosine protein phosphatase family.</text>
</comment>
<organism evidence="7 8">
    <name type="scientific">Stakelama pacifica</name>
    <dbReference type="NCBI Taxonomy" id="517720"/>
    <lineage>
        <taxon>Bacteria</taxon>
        <taxon>Pseudomonadati</taxon>
        <taxon>Pseudomonadota</taxon>
        <taxon>Alphaproteobacteria</taxon>
        <taxon>Sphingomonadales</taxon>
        <taxon>Sphingomonadaceae</taxon>
        <taxon>Stakelama</taxon>
    </lineage>
</organism>
<dbReference type="InterPro" id="IPR023485">
    <property type="entry name" value="Ptyr_pPase"/>
</dbReference>
<feature type="active site" evidence="5">
    <location>
        <position position="17"/>
    </location>
</feature>
<dbReference type="OrthoDB" id="9784339at2"/>
<dbReference type="SMART" id="SM00226">
    <property type="entry name" value="LMWPc"/>
    <property type="match status" value="1"/>
</dbReference>
<dbReference type="Pfam" id="PF01451">
    <property type="entry name" value="LMWPc"/>
    <property type="match status" value="1"/>
</dbReference>